<feature type="transmembrane region" description="Helical" evidence="7">
    <location>
        <begin position="272"/>
        <end position="293"/>
    </location>
</feature>
<keyword evidence="11" id="KW-1185">Reference proteome</keyword>
<dbReference type="PANTHER" id="PTHR30572:SF4">
    <property type="entry name" value="ABC TRANSPORTER PERMEASE YTRF"/>
    <property type="match status" value="1"/>
</dbReference>
<feature type="transmembrane region" description="Helical" evidence="7">
    <location>
        <begin position="716"/>
        <end position="737"/>
    </location>
</feature>
<dbReference type="InterPro" id="IPR050250">
    <property type="entry name" value="Macrolide_Exporter_MacB"/>
</dbReference>
<evidence type="ECO:0000256" key="6">
    <source>
        <dbReference type="ARBA" id="ARBA00038076"/>
    </source>
</evidence>
<feature type="transmembrane region" description="Helical" evidence="7">
    <location>
        <begin position="360"/>
        <end position="381"/>
    </location>
</feature>
<dbReference type="PANTHER" id="PTHR30572">
    <property type="entry name" value="MEMBRANE COMPONENT OF TRANSPORTER-RELATED"/>
    <property type="match status" value="1"/>
</dbReference>
<evidence type="ECO:0000256" key="3">
    <source>
        <dbReference type="ARBA" id="ARBA00022692"/>
    </source>
</evidence>
<protein>
    <submittedName>
        <fullName evidence="10">Outer membrane-specific lipoprotein transporter subunit LolE</fullName>
    </submittedName>
</protein>
<dbReference type="Proteomes" id="UP000298324">
    <property type="component" value="Unassembled WGS sequence"/>
</dbReference>
<keyword evidence="10" id="KW-0449">Lipoprotein</keyword>
<dbReference type="GO" id="GO:0022857">
    <property type="term" value="F:transmembrane transporter activity"/>
    <property type="evidence" value="ECO:0007669"/>
    <property type="project" value="TreeGrafter"/>
</dbReference>
<feature type="transmembrane region" description="Helical" evidence="7">
    <location>
        <begin position="757"/>
        <end position="776"/>
    </location>
</feature>
<feature type="transmembrane region" description="Helical" evidence="7">
    <location>
        <begin position="314"/>
        <end position="340"/>
    </location>
</feature>
<comment type="similarity">
    <text evidence="6">Belongs to the ABC-4 integral membrane protein family.</text>
</comment>
<evidence type="ECO:0000313" key="11">
    <source>
        <dbReference type="Proteomes" id="UP000298324"/>
    </source>
</evidence>
<keyword evidence="5 7" id="KW-0472">Membrane</keyword>
<dbReference type="InterPro" id="IPR003838">
    <property type="entry name" value="ABC3_permease_C"/>
</dbReference>
<evidence type="ECO:0000313" key="10">
    <source>
        <dbReference type="EMBL" id="TEB04067.1"/>
    </source>
</evidence>
<keyword evidence="3 7" id="KW-0812">Transmembrane</keyword>
<dbReference type="AlphaFoldDB" id="A0A4Y7R5D1"/>
<organism evidence="10 11">
    <name type="scientific">Pelotomaculum schinkii</name>
    <dbReference type="NCBI Taxonomy" id="78350"/>
    <lineage>
        <taxon>Bacteria</taxon>
        <taxon>Bacillati</taxon>
        <taxon>Bacillota</taxon>
        <taxon>Clostridia</taxon>
        <taxon>Eubacteriales</taxon>
        <taxon>Desulfotomaculaceae</taxon>
        <taxon>Pelotomaculum</taxon>
    </lineage>
</organism>
<dbReference type="GO" id="GO:0005886">
    <property type="term" value="C:plasma membrane"/>
    <property type="evidence" value="ECO:0007669"/>
    <property type="project" value="UniProtKB-SubCell"/>
</dbReference>
<dbReference type="InterPro" id="IPR025857">
    <property type="entry name" value="MacB_PCD"/>
</dbReference>
<evidence type="ECO:0000256" key="2">
    <source>
        <dbReference type="ARBA" id="ARBA00022475"/>
    </source>
</evidence>
<comment type="subcellular location">
    <subcellularLocation>
        <location evidence="1">Cell membrane</location>
        <topology evidence="1">Multi-pass membrane protein</topology>
    </subcellularLocation>
</comment>
<feature type="domain" description="ABC3 transporter permease C-terminal" evidence="8">
    <location>
        <begin position="272"/>
        <end position="385"/>
    </location>
</feature>
<dbReference type="Pfam" id="PF02687">
    <property type="entry name" value="FtsX"/>
    <property type="match status" value="2"/>
</dbReference>
<reference evidence="10 11" key="1">
    <citation type="journal article" date="2018" name="Environ. Microbiol.">
        <title>Novel energy conservation strategies and behaviour of Pelotomaculum schinkii driving syntrophic propionate catabolism.</title>
        <authorList>
            <person name="Hidalgo-Ahumada C.A.P."/>
            <person name="Nobu M.K."/>
            <person name="Narihiro T."/>
            <person name="Tamaki H."/>
            <person name="Liu W.T."/>
            <person name="Kamagata Y."/>
            <person name="Stams A.J.M."/>
            <person name="Imachi H."/>
            <person name="Sousa D.Z."/>
        </authorList>
    </citation>
    <scope>NUCLEOTIDE SEQUENCE [LARGE SCALE GENOMIC DNA]</scope>
    <source>
        <strain evidence="10 11">HH</strain>
    </source>
</reference>
<keyword evidence="4 7" id="KW-1133">Transmembrane helix</keyword>
<evidence type="ECO:0000256" key="5">
    <source>
        <dbReference type="ARBA" id="ARBA00023136"/>
    </source>
</evidence>
<dbReference type="RefSeq" id="WP_190259600.1">
    <property type="nucleotide sequence ID" value="NZ_QFGA01000005.1"/>
</dbReference>
<accession>A0A4Y7R5D1</accession>
<evidence type="ECO:0000256" key="7">
    <source>
        <dbReference type="SAM" id="Phobius"/>
    </source>
</evidence>
<dbReference type="Pfam" id="PF12704">
    <property type="entry name" value="MacB_PCD"/>
    <property type="match status" value="2"/>
</dbReference>
<sequence>MGVLSRKLWRTIRSTRGQFLAVVAVVTIGIAVYIGMSTAYYNLNRSQSLFYQENNFADYFFQVVRAPQEVTRQVESIPGVMKATGRIQKDVPILKEDHQRATARLISYPLPMDTEVNRLQVQTGRLFDQYPESGGIEALVDPQYFNANRLSFNDTVSIVAEGKQVFLTVVGTAISPETIVTMKDAATMMPDPKTFGIIMMPQNQAEQILNLNGEINQVVITLAPGADGKHVAEQVKTLLEPYGNLADYPREDQLSHAILQGELNGLRTLASFMPVIFLGVAALIQFVMLGRMVKAQRQQIGVMKALGYGSGQIMLHYTGYALAVALLGALLGSLLGLGLATVMSQAYALYFNLPQSIGGVNLTAILSGLFLSLGVSLIAGLTASRGVVVIRPAESMRPEPPAGTGRVVFEQWNCLWRRLDPAWKMSLRTINRKRGRFAVTMVGVVFAVGLLVMSLFFNDAIDYMVKKHFYEEQRYDLLVRFDGPVKDHELLNLSRLDGVIKTEPVLEIPVKLYVNGRSEDDLLVGVPQALTLKKLVDDTGKPLPYPEEGILISRSTADKLGARPGDRVELETLLGLGPVRRAEVKITGINRQLVGSGSYISLEQANRILQESGVVSGAMLKVDPGKTAMVEQQLGDMTGVSSISSLRKELANLNQNMDSMVYSLTIMIVFAVLLGFAIVYNSSVISFAERRRELATLRVLGFTTQEISGLLLKENILQSLLGVALGLPFGLYLSKWYVKAASTDLYTIPVIIYPQTYLFSALGGVCFIMVAHFLAVRGVKQIDMVEVLKNTD</sequence>
<feature type="transmembrane region" description="Helical" evidence="7">
    <location>
        <begin position="437"/>
        <end position="457"/>
    </location>
</feature>
<evidence type="ECO:0000256" key="4">
    <source>
        <dbReference type="ARBA" id="ARBA00022989"/>
    </source>
</evidence>
<feature type="domain" description="ABC3 transporter permease C-terminal" evidence="8">
    <location>
        <begin position="666"/>
        <end position="781"/>
    </location>
</feature>
<feature type="domain" description="MacB-like periplasmic core" evidence="9">
    <location>
        <begin position="23"/>
        <end position="237"/>
    </location>
</feature>
<feature type="transmembrane region" description="Helical" evidence="7">
    <location>
        <begin position="660"/>
        <end position="682"/>
    </location>
</feature>
<feature type="transmembrane region" description="Helical" evidence="7">
    <location>
        <begin position="20"/>
        <end position="41"/>
    </location>
</feature>
<keyword evidence="2" id="KW-1003">Cell membrane</keyword>
<dbReference type="EMBL" id="QFGA01000005">
    <property type="protein sequence ID" value="TEB04067.1"/>
    <property type="molecule type" value="Genomic_DNA"/>
</dbReference>
<evidence type="ECO:0000259" key="9">
    <source>
        <dbReference type="Pfam" id="PF12704"/>
    </source>
</evidence>
<evidence type="ECO:0000259" key="8">
    <source>
        <dbReference type="Pfam" id="PF02687"/>
    </source>
</evidence>
<feature type="domain" description="MacB-like periplasmic core" evidence="9">
    <location>
        <begin position="438"/>
        <end position="634"/>
    </location>
</feature>
<name>A0A4Y7R5D1_9FIRM</name>
<proteinExistence type="inferred from homology"/>
<gene>
    <name evidence="10" type="ORF">Psch_04196</name>
</gene>
<evidence type="ECO:0000256" key="1">
    <source>
        <dbReference type="ARBA" id="ARBA00004651"/>
    </source>
</evidence>
<comment type="caution">
    <text evidence="10">The sequence shown here is derived from an EMBL/GenBank/DDBJ whole genome shotgun (WGS) entry which is preliminary data.</text>
</comment>